<accession>A0A975ZNZ6</accession>
<dbReference type="GeneID" id="80818969"/>
<keyword evidence="7" id="KW-0167">Capsid protein</keyword>
<keyword evidence="1" id="KW-0479">Metal-binding</keyword>
<dbReference type="PROSITE" id="PS00080">
    <property type="entry name" value="MULTICOPPER_OXIDASE2"/>
    <property type="match status" value="1"/>
</dbReference>
<dbReference type="PROSITE" id="PS51318">
    <property type="entry name" value="TAT"/>
    <property type="match status" value="1"/>
</dbReference>
<keyword evidence="2" id="KW-0560">Oxidoreductase</keyword>
<dbReference type="AlphaFoldDB" id="A0A975ZNZ6"/>
<dbReference type="GO" id="GO:0016491">
    <property type="term" value="F:oxidoreductase activity"/>
    <property type="evidence" value="ECO:0007669"/>
    <property type="project" value="UniProtKB-KW"/>
</dbReference>
<proteinExistence type="predicted"/>
<dbReference type="SUPFAM" id="SSF49503">
    <property type="entry name" value="Cupredoxins"/>
    <property type="match status" value="3"/>
</dbReference>
<dbReference type="RefSeq" id="WP_074837096.1">
    <property type="nucleotide sequence ID" value="NZ_FNYY01000009.1"/>
</dbReference>
<feature type="domain" description="Plastocyanin-like" evidence="6">
    <location>
        <begin position="44"/>
        <end position="150"/>
    </location>
</feature>
<gene>
    <name evidence="7" type="ORF">SAMN04487940_10984</name>
</gene>
<dbReference type="Pfam" id="PF07732">
    <property type="entry name" value="Cu-oxidase_3"/>
    <property type="match status" value="1"/>
</dbReference>
<keyword evidence="7" id="KW-0131">Cell cycle</keyword>
<evidence type="ECO:0000259" key="4">
    <source>
        <dbReference type="Pfam" id="PF00394"/>
    </source>
</evidence>
<evidence type="ECO:0000259" key="5">
    <source>
        <dbReference type="Pfam" id="PF07731"/>
    </source>
</evidence>
<evidence type="ECO:0000313" key="8">
    <source>
        <dbReference type="Proteomes" id="UP000182932"/>
    </source>
</evidence>
<dbReference type="GO" id="GO:0005507">
    <property type="term" value="F:copper ion binding"/>
    <property type="evidence" value="ECO:0007669"/>
    <property type="project" value="InterPro"/>
</dbReference>
<evidence type="ECO:0000256" key="1">
    <source>
        <dbReference type="ARBA" id="ARBA00022723"/>
    </source>
</evidence>
<dbReference type="Pfam" id="PF00394">
    <property type="entry name" value="Cu-oxidase"/>
    <property type="match status" value="1"/>
</dbReference>
<comment type="caution">
    <text evidence="7">The sequence shown here is derived from an EMBL/GenBank/DDBJ whole genome shotgun (WGS) entry which is preliminary data.</text>
</comment>
<dbReference type="GO" id="GO:0051301">
    <property type="term" value="P:cell division"/>
    <property type="evidence" value="ECO:0007669"/>
    <property type="project" value="UniProtKB-KW"/>
</dbReference>
<feature type="domain" description="Plastocyanin-like" evidence="4">
    <location>
        <begin position="159"/>
        <end position="270"/>
    </location>
</feature>
<feature type="chain" id="PRO_5037930136" evidence="3">
    <location>
        <begin position="25"/>
        <end position="460"/>
    </location>
</feature>
<evidence type="ECO:0000313" key="7">
    <source>
        <dbReference type="EMBL" id="SEJ71477.1"/>
    </source>
</evidence>
<evidence type="ECO:0000256" key="2">
    <source>
        <dbReference type="ARBA" id="ARBA00023002"/>
    </source>
</evidence>
<name>A0A975ZNZ6_9RHOB</name>
<dbReference type="PROSITE" id="PS00079">
    <property type="entry name" value="MULTICOPPER_OXIDASE1"/>
    <property type="match status" value="1"/>
</dbReference>
<sequence>MNVTRRNILLGGAACAALPGLAFAQAGAEELWAAAFDHQLLPDPYGPTTLWGYGPASPGTEIRVAQGARVRRTLVNGLDQPTSIHWHGIRIDNAMDGVAGLTQGAVAPGERFDYDFTVPDAGTFWYHAHDRSFEQVGRGLYGALIVEEPEPLDIDRDEVLVLDDWLIDPDSGQLAASFGNMHDLSHAGQVGNLVTANGAHDLAMPVKRHERLRLRLINAANARVFQLQMSGLDSWIVALDGMPLPTPRPLSEALLLAPAQRADLIVDVTAEAGETAGLVSVERGEGFALASFPVTSEASATRRGAVAPLPPNTVARPDLAAATVLDLRMEGGAMGGLRGARLDGEMQSMNALVAENKFWAFNGAIGTMEGPPLAELSRGETVRLKIVNDTAFPHAMHLHGMHFREVTKDGQLGDLRDTTLLLRGETREVAFVADNPGDWLLHCHMLSHAVAGMTTRLRVG</sequence>
<dbReference type="InterPro" id="IPR002355">
    <property type="entry name" value="Cu_oxidase_Cu_BS"/>
</dbReference>
<dbReference type="Pfam" id="PF07731">
    <property type="entry name" value="Cu-oxidase_2"/>
    <property type="match status" value="1"/>
</dbReference>
<dbReference type="InterPro" id="IPR011706">
    <property type="entry name" value="Cu-oxidase_C"/>
</dbReference>
<keyword evidence="3" id="KW-0732">Signal</keyword>
<keyword evidence="7" id="KW-0946">Virion</keyword>
<dbReference type="Gene3D" id="2.60.40.420">
    <property type="entry name" value="Cupredoxins - blue copper proteins"/>
    <property type="match status" value="3"/>
</dbReference>
<dbReference type="PANTHER" id="PTHR11709">
    <property type="entry name" value="MULTI-COPPER OXIDASE"/>
    <property type="match status" value="1"/>
</dbReference>
<organism evidence="7 8">
    <name type="scientific">Marinovum algicola</name>
    <dbReference type="NCBI Taxonomy" id="42444"/>
    <lineage>
        <taxon>Bacteria</taxon>
        <taxon>Pseudomonadati</taxon>
        <taxon>Pseudomonadota</taxon>
        <taxon>Alphaproteobacteria</taxon>
        <taxon>Rhodobacterales</taxon>
        <taxon>Roseobacteraceae</taxon>
        <taxon>Marinovum</taxon>
    </lineage>
</organism>
<dbReference type="Proteomes" id="UP000182932">
    <property type="component" value="Unassembled WGS sequence"/>
</dbReference>
<dbReference type="CDD" id="cd13861">
    <property type="entry name" value="CuRO_1_CumA_like"/>
    <property type="match status" value="1"/>
</dbReference>
<evidence type="ECO:0000259" key="6">
    <source>
        <dbReference type="Pfam" id="PF07732"/>
    </source>
</evidence>
<dbReference type="InterPro" id="IPR011707">
    <property type="entry name" value="Cu-oxidase-like_N"/>
</dbReference>
<feature type="domain" description="Plastocyanin-like" evidence="5">
    <location>
        <begin position="352"/>
        <end position="459"/>
    </location>
</feature>
<dbReference type="InterPro" id="IPR045087">
    <property type="entry name" value="Cu-oxidase_fam"/>
</dbReference>
<feature type="signal peptide" evidence="3">
    <location>
        <begin position="1"/>
        <end position="24"/>
    </location>
</feature>
<keyword evidence="7" id="KW-0132">Cell division</keyword>
<evidence type="ECO:0000256" key="3">
    <source>
        <dbReference type="SAM" id="SignalP"/>
    </source>
</evidence>
<keyword evidence="8" id="KW-1185">Reference proteome</keyword>
<dbReference type="InterPro" id="IPR008972">
    <property type="entry name" value="Cupredoxin"/>
</dbReference>
<dbReference type="EMBL" id="FNYY01000009">
    <property type="protein sequence ID" value="SEJ71477.1"/>
    <property type="molecule type" value="Genomic_DNA"/>
</dbReference>
<protein>
    <submittedName>
        <fullName evidence="7">Multicopper oxidase with three cupredoxin domains (Includes cell division protein FtsP and spore coat protein CotA)</fullName>
    </submittedName>
</protein>
<dbReference type="InterPro" id="IPR006311">
    <property type="entry name" value="TAT_signal"/>
</dbReference>
<dbReference type="InterPro" id="IPR001117">
    <property type="entry name" value="Cu-oxidase_2nd"/>
</dbReference>
<reference evidence="7 8" key="1">
    <citation type="submission" date="2016-10" db="EMBL/GenBank/DDBJ databases">
        <authorList>
            <person name="Varghese N."/>
            <person name="Submissions S."/>
        </authorList>
    </citation>
    <scope>NUCLEOTIDE SEQUENCE [LARGE SCALE GENOMIC DNA]</scope>
    <source>
        <strain evidence="7 8">FF3</strain>
    </source>
</reference>
<dbReference type="InterPro" id="IPR033138">
    <property type="entry name" value="Cu_oxidase_CS"/>
</dbReference>